<evidence type="ECO:0000256" key="8">
    <source>
        <dbReference type="SAM" id="Phobius"/>
    </source>
</evidence>
<dbReference type="InterPro" id="IPR036640">
    <property type="entry name" value="ABC1_TM_sf"/>
</dbReference>
<dbReference type="InterPro" id="IPR039421">
    <property type="entry name" value="Type_1_exporter"/>
</dbReference>
<dbReference type="eggNOG" id="COG1132">
    <property type="taxonomic scope" value="Bacteria"/>
</dbReference>
<keyword evidence="12" id="KW-1185">Reference proteome</keyword>
<gene>
    <name evidence="11" type="ORF">T233_00798</name>
</gene>
<evidence type="ECO:0000256" key="1">
    <source>
        <dbReference type="ARBA" id="ARBA00004651"/>
    </source>
</evidence>
<keyword evidence="2" id="KW-0813">Transport</keyword>
<evidence type="ECO:0000256" key="3">
    <source>
        <dbReference type="ARBA" id="ARBA00022692"/>
    </source>
</evidence>
<evidence type="ECO:0000313" key="11">
    <source>
        <dbReference type="EMBL" id="EST90232.1"/>
    </source>
</evidence>
<dbReference type="PANTHER" id="PTHR24221">
    <property type="entry name" value="ATP-BINDING CASSETTE SUB-FAMILY B"/>
    <property type="match status" value="1"/>
</dbReference>
<feature type="transmembrane region" description="Helical" evidence="8">
    <location>
        <begin position="38"/>
        <end position="60"/>
    </location>
</feature>
<dbReference type="STRING" id="1408226.T233_00798"/>
<dbReference type="SUPFAM" id="SSF52540">
    <property type="entry name" value="P-loop containing nucleoside triphosphate hydrolases"/>
    <property type="match status" value="1"/>
</dbReference>
<feature type="domain" description="ABC transporter" evidence="9">
    <location>
        <begin position="351"/>
        <end position="585"/>
    </location>
</feature>
<evidence type="ECO:0000256" key="2">
    <source>
        <dbReference type="ARBA" id="ARBA00022448"/>
    </source>
</evidence>
<dbReference type="Proteomes" id="UP000018126">
    <property type="component" value="Unassembled WGS sequence"/>
</dbReference>
<dbReference type="Gene3D" id="1.20.1560.10">
    <property type="entry name" value="ABC transporter type 1, transmembrane domain"/>
    <property type="match status" value="1"/>
</dbReference>
<evidence type="ECO:0000256" key="6">
    <source>
        <dbReference type="ARBA" id="ARBA00022989"/>
    </source>
</evidence>
<accession>V6Q635</accession>
<proteinExistence type="predicted"/>
<comment type="caution">
    <text evidence="11">The sequence shown here is derived from an EMBL/GenBank/DDBJ whole genome shotgun (WGS) entry which is preliminary data.</text>
</comment>
<dbReference type="SUPFAM" id="SSF90123">
    <property type="entry name" value="ABC transporter transmembrane region"/>
    <property type="match status" value="1"/>
</dbReference>
<evidence type="ECO:0000259" key="10">
    <source>
        <dbReference type="PROSITE" id="PS50929"/>
    </source>
</evidence>
<keyword evidence="3 8" id="KW-0812">Transmembrane</keyword>
<dbReference type="PROSITE" id="PS50893">
    <property type="entry name" value="ABC_TRANSPORTER_2"/>
    <property type="match status" value="1"/>
</dbReference>
<dbReference type="PROSITE" id="PS00211">
    <property type="entry name" value="ABC_TRANSPORTER_1"/>
    <property type="match status" value="1"/>
</dbReference>
<dbReference type="PANTHER" id="PTHR24221:SF436">
    <property type="entry name" value="LMO0107 PROTEIN"/>
    <property type="match status" value="1"/>
</dbReference>
<keyword evidence="6 8" id="KW-1133">Transmembrane helix</keyword>
<evidence type="ECO:0000256" key="4">
    <source>
        <dbReference type="ARBA" id="ARBA00022741"/>
    </source>
</evidence>
<dbReference type="InterPro" id="IPR027417">
    <property type="entry name" value="P-loop_NTPase"/>
</dbReference>
<dbReference type="InterPro" id="IPR003439">
    <property type="entry name" value="ABC_transporter-like_ATP-bd"/>
</dbReference>
<organism evidence="11 12">
    <name type="scientific">Vagococcus lutrae LBD1</name>
    <dbReference type="NCBI Taxonomy" id="1408226"/>
    <lineage>
        <taxon>Bacteria</taxon>
        <taxon>Bacillati</taxon>
        <taxon>Bacillota</taxon>
        <taxon>Bacilli</taxon>
        <taxon>Lactobacillales</taxon>
        <taxon>Enterococcaceae</taxon>
        <taxon>Vagococcus</taxon>
    </lineage>
</organism>
<feature type="transmembrane region" description="Helical" evidence="8">
    <location>
        <begin position="151"/>
        <end position="171"/>
    </location>
</feature>
<evidence type="ECO:0000259" key="9">
    <source>
        <dbReference type="PROSITE" id="PS50893"/>
    </source>
</evidence>
<dbReference type="InterPro" id="IPR003593">
    <property type="entry name" value="AAA+_ATPase"/>
</dbReference>
<feature type="transmembrane region" description="Helical" evidence="8">
    <location>
        <begin position="72"/>
        <end position="90"/>
    </location>
</feature>
<dbReference type="SMART" id="SM00382">
    <property type="entry name" value="AAA"/>
    <property type="match status" value="1"/>
</dbReference>
<dbReference type="GO" id="GO:0005524">
    <property type="term" value="F:ATP binding"/>
    <property type="evidence" value="ECO:0007669"/>
    <property type="project" value="UniProtKB-KW"/>
</dbReference>
<reference evidence="11 12" key="1">
    <citation type="journal article" date="2013" name="Genome Announc.">
        <title>High-Quality Draft Genome Sequence of Vagococcus lutrae Strain LBD1, Isolated from the Largemouth Bass Micropterus salmoides.</title>
        <authorList>
            <person name="Lebreton F."/>
            <person name="Valentino M.D."/>
            <person name="Duncan L.B."/>
            <person name="Zeng Q."/>
            <person name="Manson McGuire A."/>
            <person name="Earl A.M."/>
            <person name="Gilmore M.S."/>
        </authorList>
    </citation>
    <scope>NUCLEOTIDE SEQUENCE [LARGE SCALE GENOMIC DNA]</scope>
    <source>
        <strain evidence="11 12">LBD1</strain>
    </source>
</reference>
<dbReference type="GO" id="GO:0005886">
    <property type="term" value="C:plasma membrane"/>
    <property type="evidence" value="ECO:0007669"/>
    <property type="project" value="UniProtKB-SubCell"/>
</dbReference>
<dbReference type="Pfam" id="PF00664">
    <property type="entry name" value="ABC_membrane"/>
    <property type="match status" value="1"/>
</dbReference>
<protein>
    <submittedName>
        <fullName evidence="11">ABC transporter ATP-binding/permease</fullName>
    </submittedName>
</protein>
<dbReference type="PATRIC" id="fig|1408226.3.peg.771"/>
<evidence type="ECO:0000313" key="12">
    <source>
        <dbReference type="Proteomes" id="UP000018126"/>
    </source>
</evidence>
<dbReference type="Gene3D" id="3.40.50.300">
    <property type="entry name" value="P-loop containing nucleotide triphosphate hydrolases"/>
    <property type="match status" value="1"/>
</dbReference>
<feature type="transmembrane region" description="Helical" evidence="8">
    <location>
        <begin position="257"/>
        <end position="278"/>
    </location>
</feature>
<dbReference type="InterPro" id="IPR011527">
    <property type="entry name" value="ABC1_TM_dom"/>
</dbReference>
<dbReference type="CDD" id="cd18545">
    <property type="entry name" value="ABC_6TM_YknV_like"/>
    <property type="match status" value="1"/>
</dbReference>
<dbReference type="AlphaFoldDB" id="V6Q635"/>
<dbReference type="EMBL" id="AYSH01000010">
    <property type="protein sequence ID" value="EST90232.1"/>
    <property type="molecule type" value="Genomic_DNA"/>
</dbReference>
<feature type="domain" description="ABC transmembrane type-1" evidence="10">
    <location>
        <begin position="38"/>
        <end position="317"/>
    </location>
</feature>
<dbReference type="Pfam" id="PF00005">
    <property type="entry name" value="ABC_tran"/>
    <property type="match status" value="1"/>
</dbReference>
<feature type="transmembrane region" description="Helical" evidence="8">
    <location>
        <begin position="177"/>
        <end position="193"/>
    </location>
</feature>
<evidence type="ECO:0000256" key="7">
    <source>
        <dbReference type="ARBA" id="ARBA00023136"/>
    </source>
</evidence>
<comment type="subcellular location">
    <subcellularLocation>
        <location evidence="1">Cell membrane</location>
        <topology evidence="1">Multi-pass membrane protein</topology>
    </subcellularLocation>
</comment>
<dbReference type="GO" id="GO:0016887">
    <property type="term" value="F:ATP hydrolysis activity"/>
    <property type="evidence" value="ECO:0007669"/>
    <property type="project" value="InterPro"/>
</dbReference>
<dbReference type="RefSeq" id="WP_023606130.1">
    <property type="nucleotide sequence ID" value="NZ_AYSH01000010.1"/>
</dbReference>
<keyword evidence="4" id="KW-0547">Nucleotide-binding</keyword>
<dbReference type="InterPro" id="IPR017871">
    <property type="entry name" value="ABC_transporter-like_CS"/>
</dbReference>
<keyword evidence="7 8" id="KW-0472">Membrane</keyword>
<sequence>MARNTFDQDETLQEEFNWHHYQRLGKYITPYKRPVMKALLVIIFANMLAMLGPYFTKLAIDRYLPNQDVKGLVLMSLLFLLSLIGIGWSMRYRIYHITEIGQNILKDMRYDIFSHLQTLPFSYFDNRPHGKILIRVVNYINTLSNLLSNGLINLISDVFSLVLTLGVMLWLDVKLTLYSLLLLPVLLIIVLLVKKAQRTAYQELSNKQSNMNAYIHESISGIKVTQSFTQEETSYQTFTSINEDYRKAYLKAVRVQFLLWPGVQNISVMTTALIYFIGIRSIGVDMTTGTLIAFIGYINNFWNPVINIGNFYNSLITATAYLERIFETLDVEPEIQDAPHAIEMPEIQGNVVFDDVVFSYEDSQPILNHVSLNVEAGQSVALVGPTGAGKTTIINLLSRFYDIDSGQILIDGIDIRDVTLKSLRQQMGVMLQDTFVFSGTILDNIQYGNPQASREEIIAAAKVVRAHDFIKELKDGYDTVVEERGSTLSAGQRQLISFARALLADPKILILDEATSSIDTKTEQLLQDGLQKLLHGRTSFIIAHRLSTIKNCDKIFYIDKGNIQESGTHDTLMAQKGRYHYLYQSQYDLLKV</sequence>
<dbReference type="PROSITE" id="PS50929">
    <property type="entry name" value="ABC_TM1F"/>
    <property type="match status" value="1"/>
</dbReference>
<name>V6Q635_9ENTE</name>
<dbReference type="FunFam" id="3.40.50.300:FF:000287">
    <property type="entry name" value="Multidrug ABC transporter ATP-binding protein"/>
    <property type="match status" value="1"/>
</dbReference>
<evidence type="ECO:0000256" key="5">
    <source>
        <dbReference type="ARBA" id="ARBA00022840"/>
    </source>
</evidence>
<dbReference type="GO" id="GO:0140359">
    <property type="term" value="F:ABC-type transporter activity"/>
    <property type="evidence" value="ECO:0007669"/>
    <property type="project" value="InterPro"/>
</dbReference>
<keyword evidence="5 11" id="KW-0067">ATP-binding</keyword>